<dbReference type="PROSITE" id="PS50268">
    <property type="entry name" value="CADHERIN_2"/>
    <property type="match status" value="2"/>
</dbReference>
<dbReference type="SMART" id="SM00237">
    <property type="entry name" value="Calx_beta"/>
    <property type="match status" value="4"/>
</dbReference>
<dbReference type="GO" id="GO:0005975">
    <property type="term" value="P:carbohydrate metabolic process"/>
    <property type="evidence" value="ECO:0007669"/>
    <property type="project" value="UniProtKB-ARBA"/>
</dbReference>
<feature type="domain" description="Cadherin" evidence="7">
    <location>
        <begin position="4423"/>
        <end position="4522"/>
    </location>
</feature>
<dbReference type="NCBIfam" id="TIGR04131">
    <property type="entry name" value="Bac_Flav_CTERM"/>
    <property type="match status" value="1"/>
</dbReference>
<dbReference type="PROSITE" id="PS50093">
    <property type="entry name" value="PKD"/>
    <property type="match status" value="1"/>
</dbReference>
<dbReference type="InterPro" id="IPR006644">
    <property type="entry name" value="Cadg"/>
</dbReference>
<dbReference type="Pfam" id="PF03160">
    <property type="entry name" value="Calx-beta"/>
    <property type="match status" value="3"/>
</dbReference>
<dbReference type="InterPro" id="IPR032812">
    <property type="entry name" value="SbsA_Ig"/>
</dbReference>
<dbReference type="InterPro" id="IPR026341">
    <property type="entry name" value="T9SS_type_B"/>
</dbReference>
<dbReference type="OrthoDB" id="1525027at2"/>
<dbReference type="Gene3D" id="2.60.120.200">
    <property type="match status" value="2"/>
</dbReference>
<accession>A0A150X402</accession>
<dbReference type="EMBL" id="LRPC01000028">
    <property type="protein sequence ID" value="KYG73465.1"/>
    <property type="molecule type" value="Genomic_DNA"/>
</dbReference>
<protein>
    <submittedName>
        <fullName evidence="8">Uncharacterized protein</fullName>
    </submittedName>
</protein>
<dbReference type="SUPFAM" id="SSF50978">
    <property type="entry name" value="WD40 repeat-like"/>
    <property type="match status" value="1"/>
</dbReference>
<dbReference type="GO" id="GO:0030001">
    <property type="term" value="P:metal ion transport"/>
    <property type="evidence" value="ECO:0007669"/>
    <property type="project" value="TreeGrafter"/>
</dbReference>
<evidence type="ECO:0000259" key="7">
    <source>
        <dbReference type="PROSITE" id="PS50268"/>
    </source>
</evidence>
<comment type="caution">
    <text evidence="8">The sequence shown here is derived from an EMBL/GenBank/DDBJ whole genome shotgun (WGS) entry which is preliminary data.</text>
</comment>
<dbReference type="PANTHER" id="PTHR11878">
    <property type="entry name" value="SODIUM/CALCIUM EXCHANGER"/>
    <property type="match status" value="1"/>
</dbReference>
<keyword evidence="4" id="KW-0406">Ion transport</keyword>
<keyword evidence="5" id="KW-0812">Transmembrane</keyword>
<dbReference type="InterPro" id="IPR041286">
    <property type="entry name" value="MBG_2"/>
</dbReference>
<evidence type="ECO:0000313" key="8">
    <source>
        <dbReference type="EMBL" id="KYG73465.1"/>
    </source>
</evidence>
<dbReference type="InterPro" id="IPR013783">
    <property type="entry name" value="Ig-like_fold"/>
</dbReference>
<dbReference type="GO" id="GO:0005509">
    <property type="term" value="F:calcium ion binding"/>
    <property type="evidence" value="ECO:0007669"/>
    <property type="project" value="InterPro"/>
</dbReference>
<dbReference type="Gene3D" id="3.30.160.710">
    <property type="match status" value="1"/>
</dbReference>
<dbReference type="InterPro" id="IPR051171">
    <property type="entry name" value="CaCA"/>
</dbReference>
<dbReference type="SMART" id="SM00409">
    <property type="entry name" value="IG"/>
    <property type="match status" value="3"/>
</dbReference>
<dbReference type="Pfam" id="PF18676">
    <property type="entry name" value="MBG_2"/>
    <property type="match status" value="3"/>
</dbReference>
<dbReference type="Pfam" id="PF05345">
    <property type="entry name" value="He_PIG"/>
    <property type="match status" value="1"/>
</dbReference>
<dbReference type="SUPFAM" id="SSF50939">
    <property type="entry name" value="Sialidases"/>
    <property type="match status" value="1"/>
</dbReference>
<feature type="domain" description="PKD" evidence="6">
    <location>
        <begin position="3320"/>
        <end position="3352"/>
    </location>
</feature>
<gene>
    <name evidence="8" type="ORF">AWW68_12285</name>
</gene>
<dbReference type="InterPro" id="IPR000601">
    <property type="entry name" value="PKD_dom"/>
</dbReference>
<keyword evidence="4" id="KW-0813">Transport</keyword>
<dbReference type="GO" id="GO:0016020">
    <property type="term" value="C:membrane"/>
    <property type="evidence" value="ECO:0007669"/>
    <property type="project" value="InterPro"/>
</dbReference>
<dbReference type="Gene3D" id="2.60.40.10">
    <property type="entry name" value="Immunoglobulins"/>
    <property type="match status" value="1"/>
</dbReference>
<dbReference type="Proteomes" id="UP000075606">
    <property type="component" value="Unassembled WGS sequence"/>
</dbReference>
<keyword evidence="5" id="KW-1133">Transmembrane helix</keyword>
<dbReference type="SUPFAM" id="SSF110296">
    <property type="entry name" value="Oligoxyloglucan reducing end-specific cellobiohydrolase"/>
    <property type="match status" value="1"/>
</dbReference>
<name>A0A150X402_9BACT</name>
<evidence type="ECO:0000256" key="5">
    <source>
        <dbReference type="SAM" id="Phobius"/>
    </source>
</evidence>
<organism evidence="8 9">
    <name type="scientific">Roseivirga spongicola</name>
    <dbReference type="NCBI Taxonomy" id="333140"/>
    <lineage>
        <taxon>Bacteria</taxon>
        <taxon>Pseudomonadati</taxon>
        <taxon>Bacteroidota</taxon>
        <taxon>Cytophagia</taxon>
        <taxon>Cytophagales</taxon>
        <taxon>Roseivirgaceae</taxon>
        <taxon>Roseivirga</taxon>
    </lineage>
</organism>
<dbReference type="Pfam" id="PF13585">
    <property type="entry name" value="CHU_C"/>
    <property type="match status" value="1"/>
</dbReference>
<dbReference type="Gene3D" id="2.60.40.2700">
    <property type="match status" value="3"/>
</dbReference>
<dbReference type="PANTHER" id="PTHR11878:SF65">
    <property type="entry name" value="NA_CA-EXCHANGE PROTEIN, ISOFORM G"/>
    <property type="match status" value="1"/>
</dbReference>
<keyword evidence="1" id="KW-0732">Signal</keyword>
<dbReference type="InterPro" id="IPR038081">
    <property type="entry name" value="CalX-like_sf"/>
</dbReference>
<dbReference type="InterPro" id="IPR036278">
    <property type="entry name" value="Sialidase_sf"/>
</dbReference>
<dbReference type="InterPro" id="IPR015919">
    <property type="entry name" value="Cadherin-like_sf"/>
</dbReference>
<sequence length="4624" mass="494015">MREKPLVSSLLTIEYQNINFMRHSTKTSSNSSKNNGVTYSLFGLLLFLSLSILPITATAQFTEQIGQDVIGIGERGELGDVVKFSGDGTAYITVEYIEDDNNDVGVVSVYQQQSGAWVLMGSAINTEDVDGEIVTLAISDDGQTIAIGNAHDSTDQEREGTVKVYAFTGGDWVQQGNTLKGNNIYDHFGISIDFSADATYLVVGAHRPKEETDDPDNIRARAGYVETYKKGNSGWSQVGSQLLSGLDVDTYGMTVKLSEDASRLFVSNWVNTTGDGNTVFTYKNENDNWSGTGSLDGQGGLHGFDIATSFNGEILAIASYSSSSTGAVDVYKLRADALGNPEWTAMGSRLEGASGEGFGNSIDLTPAGYTLFVGAPRYQNQTTDKVGAVKVYNFLGGEWVMQDLQITGQMDGDILGHAVSASNDGLILAIGAPGVDANGMDRVGLVRVLADCPAGVTCTTQEVAVCGDSYDFSNGTSATTDGRYDIFETPIERVSYIVTFQSTEQGVDVFQNATIAESGTVTYQANTNATGVLSFDKTQDFWVNLNALQDDLDGKSRSVFMWVKAENNTTTNQALFAVNAANGDNLSFLWIDPSSDNLEVNRGGSTNESASYNMGDNTWHYVGWTYDHSTGQTITYVDGIENDRFTTGTSVPNASAQYSLGQEFDGNSISDLYNGDMAEISVWDEVLTGADIRQAMMAKINSGHPKYNNLVGYYSVFGDCNDTNDVLKDHSGKGNDGLMVNDFTVDFQNVQSIPCFNAIDWYEHISWKKDGAEVSTDPTYTFDVAAGSYELIATRNFVQSTDSWTMTLNSNATTADLIADETLCADDPITRTVSTSAVNYLDFEETEDNSVQLNALTDDIAGKSYSVFMWLNKESNIGSGDFNEVLVFQDSDVDNLSRFYIRDTERLALWDGTNDRLNSSVLSNDTWYFVGYTYDNATGETKLYLNGNVEDSGTLNMPLGDGWIATLGAKYNDNGLEDYLDGKMAEITIWDKVLTQEEVTSLMGAASAHDATNLVAAYGTHKNIADNLLRDLTDNGNNGLASHSSIFVTSHEAEITDYDASANYSFSWKKGGAEFDTDATGNIAVEEGTLQYSVTYGTPLFQKLDDFSLSYTNLIPTQPTGKTIASSTNVTFEVEEIPGASYQWYRREEGFDEINITGGLLNRDVYRAPDGTIYNATSTAGIYYTTDEGNTWVIRNTAHGLLIDDIKEIKIFDDNIYAVQINKAVSISKDGGNSFQTLFQVTPNASANLPQTVMKAEDGTIYIGALNGLHVSTDGGANFSKHSDVTGMVEVLYEVEGTLYVGSREGLFISNDNGANFVQKTITDGLAFNSIRDVYKSGNKLYVSTQTADFKDGAISISTNAGESFTKTVTEANGFNGNLVNAIYEFAGQLFVGTSRGLFVSSDQGDSFSQFPTSDPFTKTVKSLNKYNGHLEVGTLVGLSIYNSNLELEDQNSGSNNLIEGATTHQLTISNVTLEQSGNIYFVEVTKDGCKQQSDDLLLTVLDVPGVTSITPANESTDVAIDTELSIEFSKTVSKGTGELKIYDYGTDALIQILTANDLTIEGSTATVTSGVSLEYATQYYITLSADLVKDESDAGNLAMTNKDTWTFHTVCEPLVLTEPEDQTGVIGQSVTFSVPEVAGASYQWFNENDRTDELLSNIGSIASVSATSSGIFVGAATGLYRSTNDGESFAQLNDSTNINVVLEKNGILYVGYESGLGISTDNGETFSIKTTTNSDLPSNDIANISVFDNTLFLSISDASINGGVIVSTNNGESFVRKTSSDGLGSNEVYDVFAAGDNIYVATKSGLSISTNGGNSFENKTSANGLKNNNVRNVVVSANGTIYAGTSSGMSISTDGGATFTDMPTNSELASSIVRDLEIDNDLVYIAVRSTSGGAGIYSTNDGGQTLNTVFEEGFAGYRSVAISVLNNKVYAGGVASTLLSHSSTSPLVSGSDATVDNYISGANTRELTISNLTEDFDQTKYFVVVTKGICEETSELITLTLSDAPIPITITSLNPNNGRQKVSRNTQLVITLDSEVTKGTGNIELKRSVDDQLITQIEANGSLVSIDGAVATISLGDAALDYGTEYYVLIPKTGFTASGKEFVGVTDKTSWSFITECDDLITNQPQDQVGSIGKSVTFELPEIDGATYQWTYYPFGIRQNLPEQTGKYEGTTTNRLTVLNLDNTDDRDRFQVLVTLGNCSETSDQVFITIGSSSNQPKLISTVPALDATTVESDFNAGGNNFQINFEEPISLQTSAQSGLIQIYDASNDQLLGSNTIPRTGTYFANLSNNDRTLNFSFINVAGNGSVELEAGQEYYILITENHINGADNGTSYTISDPTVWRFSTLALPSTPMLTATSPTDDATDVAILANITLTYSENIQAYVYGEGGTTANNVVLYDVNDNVVETFPANTLTYSGSKVTINPSSDLAYNTAYYLLIENEAFISNNEVKTAAITDPTVISFTTTSQPNTAPVASSVSIAGSLEANLELTGSYNYSDADSDAESGSTLQWYVADDASGANRTAISGATSGTYTLTSSEVGKYITFAVSPNDGTDAGTQTFATYTGPVVAAVVPTVISTIPTDGSVDVAKDANLSFTMRETVTKGTGNITLTPITGIATVIDVTSNEVAISGAEVTINPDSDLLEGQFYTVTFDASAFVDADGNNSAGLTSQTAWNFTVKEANVAPVAQGVSIKKSLVVDGVLEGSYAYSDANDDPESRTTFQWYRADNSAGANRVAIVGETTKSYTVVNDDNGKFVSFEVRPSDGVLTGTVEESTFFGPVLINDGITNIPPAFTSDALTSISDDEAYSYTVTYEDLNNDVPTLTKTTGPDWLTVNGLVLSGNPTSANIGNHSIVLTLDDGNGGTKTQEFTVNVLQSNTAPSVNGVEVSGTTTIDEVLTATYNFIDAELDADNSSFKWYRSEDNSGTGKTEIAGATTTTYVLTAADAGKYISFEVTPNDGKISGTDIESTAVGSIAKKIPSLSLSDISKTYGDADFNLAAITNSSGAVTYTFDNDQTGAAINGSTVTLGNAGEILVNVSLAEDAEYTSRQVQGTITVAKKAIALKATDAGKLVDDTDPTLEFTVTSGSIVGEDEVVTVGRDAGEAPGIYAINLTDGNSAANYEITVVPGVFTISQRSLTITAQAATKTYGDNDPDFAYSITSGSLNAGDELSGAVTRVAGEDVGTYALQSSLFNPNYDISFESADLIIEKTDLTATADDQTKFLGEANPELTISYSGFENGDTKADITEPTIATTATESSPVGTYDITLSGGAAANYNINLVNGQLTVEQRPFIITLDAQYSISREIEVFGVIEGLMYDYTVDWGDGNIDTNLTEAAKHTYTSAGPFTVKVTGNYPGLQLKYFNIKSIEQWGSQEWESLENALQNRELTINATDAPDLSQGPSMAGMFRSTRIGSPDLTAWDVSLITNMSDIFNGSDFNGNVSNWNVSNVTDMSGAFGSTPFNGDISTWNVGNVTTMRSMFIQATDFNGDLSNWDVSSVTNMESVFNNADSFNGDISSWDVSSVTDMTGMFSEADLFNQDISSWDVSNVVDMAAMFSGTKAFNQPIDAWDVSSVVTMEIMFRNADAFNQDLNSWDVSKVEKFDEMFKQTALFNGDITGWDVSSGQDFEEMFQETEAFNQPIGNWNLASATRVRRMFRDAEVFNQPINNWRFPNLESLEQMFWGALVFNQDLNDWDVSNITNMASTFEEAESFNGNISNWDVSKVEDFDEFMNETPFNQDISGWNVSNAKDFGRMFEDSPNFNQDLSNWDMSKATDVAYMFESASSFDQDISSWQLTSVTSFGSMLKNSGLSVENYDAFLISISEQELITDVQFDVEGLQYCAGAAARQSLIDNFNWTIENDSQACSATVTIADVSANEDDGAITVTLTSDAFVVGGFTVDISTSNGTAEAGMDYTAVTSETITFAGTVGETQSFTITPTADSSVESDETLTVSMSNLVTDASNTVTITDEATITILNDDVPVVSFNTTAESNAESVSTASIEVMLSQAGLVASTVDYTVSGTATGGVDYTLANGTLSFAAGELSKRIDLTIVDDALIEENETVVITLSNASGASLGTNTVYTYTIVNNDAQVTIEDVSQFEDGESFLVTATLEGTIEGGFTVDLSTADGTATVVDGDYTAVSGTTLTFIGTDGEVQKLDIAPGVDSKLEADETFTVSLSNLSGTTANVVITDQAVLTIKNDDAAAVTLADASGNEGDGAITVTATLDNAVQGGFTVEVNTADGTATLADSDYTAVAGKTLTFAGTAGETQTFTVTPTNDLVIEANETLTVSMSKLSTALGVDISDGATVTIVNDDFNNAPTDIAISTTSIAENNALNAAIGTLTTADADAGNTHTYALVSGAGDTDNASFTVDGSTLKANNTSFNFEDKASYSVRIETNDGAGGTFAKAFEITVSNVNEAPFTLSLTNATIDEADEAQEVGQLMSLDPDNGDTFTYSLMAGDGDADNAQFAISGNTLSTAGAIDFEDGASRSIRVQVADAGGLTFEQTFSITIEDVVAEPVREYTQNQPGADVKNVFSPNGDGINETWVIEDLLDNPFNQVKIFAQGGKLIYSKVNYSNDWAGTFKDNPVPDGTYYYEILIFENEQSTSPARTIKGFLTIIRNR</sequence>
<dbReference type="SMART" id="SM00112">
    <property type="entry name" value="CA"/>
    <property type="match status" value="2"/>
</dbReference>
<dbReference type="InterPro" id="IPR036322">
    <property type="entry name" value="WD40_repeat_dom_sf"/>
</dbReference>
<dbReference type="InterPro" id="IPR003599">
    <property type="entry name" value="Ig_sub"/>
</dbReference>
<dbReference type="PROSITE" id="PS51470">
    <property type="entry name" value="FG_GAP"/>
    <property type="match status" value="1"/>
</dbReference>
<dbReference type="SMART" id="SM00736">
    <property type="entry name" value="CADG"/>
    <property type="match status" value="2"/>
</dbReference>
<dbReference type="InterPro" id="IPR011889">
    <property type="entry name" value="Liste_lipo_26"/>
</dbReference>
<proteinExistence type="predicted"/>
<dbReference type="Pfam" id="PF03382">
    <property type="entry name" value="DUF285"/>
    <property type="match status" value="2"/>
</dbReference>
<feature type="domain" description="Cadherin" evidence="7">
    <location>
        <begin position="4322"/>
        <end position="4423"/>
    </location>
</feature>
<dbReference type="Pfam" id="PF13205">
    <property type="entry name" value="Big_5"/>
    <property type="match status" value="4"/>
</dbReference>
<evidence type="ECO:0000313" key="9">
    <source>
        <dbReference type="Proteomes" id="UP000075606"/>
    </source>
</evidence>
<keyword evidence="9" id="KW-1185">Reference proteome</keyword>
<dbReference type="Gene3D" id="2.60.40.2030">
    <property type="match status" value="4"/>
</dbReference>
<dbReference type="InterPro" id="IPR002126">
    <property type="entry name" value="Cadherin-like_dom"/>
</dbReference>
<dbReference type="CDD" id="cd00146">
    <property type="entry name" value="PKD"/>
    <property type="match status" value="1"/>
</dbReference>
<keyword evidence="3" id="KW-0106">Calcium</keyword>
<dbReference type="InterPro" id="IPR005046">
    <property type="entry name" value="DUF285"/>
</dbReference>
<keyword evidence="2" id="KW-0677">Repeat</keyword>
<evidence type="ECO:0000256" key="2">
    <source>
        <dbReference type="ARBA" id="ARBA00022737"/>
    </source>
</evidence>
<dbReference type="GO" id="GO:0007154">
    <property type="term" value="P:cell communication"/>
    <property type="evidence" value="ECO:0007669"/>
    <property type="project" value="InterPro"/>
</dbReference>
<evidence type="ECO:0000259" key="6">
    <source>
        <dbReference type="PROSITE" id="PS50093"/>
    </source>
</evidence>
<reference evidence="8 9" key="1">
    <citation type="submission" date="2016-01" db="EMBL/GenBank/DDBJ databases">
        <title>Genome sequencing of Roseivirga spongicola UST030701-084.</title>
        <authorList>
            <person name="Selvaratnam C."/>
            <person name="Thevarajoo S."/>
            <person name="Goh K.M."/>
            <person name="Ee R."/>
            <person name="Chan K.-G."/>
            <person name="Chong C.S."/>
        </authorList>
    </citation>
    <scope>NUCLEOTIDE SEQUENCE [LARGE SCALE GENOMIC DNA]</scope>
    <source>
        <strain evidence="8 9">UST030701-084</strain>
    </source>
</reference>
<evidence type="ECO:0000256" key="1">
    <source>
        <dbReference type="ARBA" id="ARBA00022729"/>
    </source>
</evidence>
<feature type="transmembrane region" description="Helical" evidence="5">
    <location>
        <begin position="36"/>
        <end position="57"/>
    </location>
</feature>
<dbReference type="Gene3D" id="2.60.40.60">
    <property type="entry name" value="Cadherins"/>
    <property type="match status" value="2"/>
</dbReference>
<dbReference type="NCBIfam" id="TIGR02167">
    <property type="entry name" value="Liste_lipo_26"/>
    <property type="match status" value="4"/>
</dbReference>
<dbReference type="InterPro" id="IPR013519">
    <property type="entry name" value="Int_alpha_beta-p"/>
</dbReference>
<dbReference type="CDD" id="cd11304">
    <property type="entry name" value="Cadherin_repeat"/>
    <property type="match status" value="1"/>
</dbReference>
<dbReference type="InterPro" id="IPR015943">
    <property type="entry name" value="WD40/YVTN_repeat-like_dom_sf"/>
</dbReference>
<dbReference type="GO" id="GO:0007156">
    <property type="term" value="P:homophilic cell adhesion via plasma membrane adhesion molecules"/>
    <property type="evidence" value="ECO:0007669"/>
    <property type="project" value="InterPro"/>
</dbReference>
<evidence type="ECO:0000256" key="3">
    <source>
        <dbReference type="ARBA" id="ARBA00022837"/>
    </source>
</evidence>
<keyword evidence="5" id="KW-0472">Membrane</keyword>
<dbReference type="SUPFAM" id="SSF49899">
    <property type="entry name" value="Concanavalin A-like lectins/glucanases"/>
    <property type="match status" value="2"/>
</dbReference>
<dbReference type="SUPFAM" id="SSF141072">
    <property type="entry name" value="CalX-like"/>
    <property type="match status" value="4"/>
</dbReference>
<dbReference type="SUPFAM" id="SSF49313">
    <property type="entry name" value="Cadherin-like"/>
    <property type="match status" value="2"/>
</dbReference>
<evidence type="ECO:0000256" key="4">
    <source>
        <dbReference type="ARBA" id="ARBA00023065"/>
    </source>
</evidence>
<dbReference type="InterPro" id="IPR013320">
    <property type="entry name" value="ConA-like_dom_sf"/>
</dbReference>
<dbReference type="Pfam" id="PF13385">
    <property type="entry name" value="Laminin_G_3"/>
    <property type="match status" value="2"/>
</dbReference>
<dbReference type="GO" id="GO:0004553">
    <property type="term" value="F:hydrolase activity, hydrolyzing O-glycosyl compounds"/>
    <property type="evidence" value="ECO:0007669"/>
    <property type="project" value="UniProtKB-ARBA"/>
</dbReference>
<dbReference type="Gene3D" id="2.130.10.10">
    <property type="entry name" value="YVTN repeat-like/Quinoprotein amine dehydrogenase"/>
    <property type="match status" value="3"/>
</dbReference>
<dbReference type="InterPro" id="IPR003644">
    <property type="entry name" value="Calx_beta"/>
</dbReference>
<dbReference type="STRING" id="333140.AWW68_12285"/>
<dbReference type="RefSeq" id="WP_068221815.1">
    <property type="nucleotide sequence ID" value="NZ_CP139724.1"/>
</dbReference>